<dbReference type="EMBL" id="WFLM01000002">
    <property type="protein sequence ID" value="KAB8039763.1"/>
    <property type="molecule type" value="Genomic_DNA"/>
</dbReference>
<accession>A0A6N6VU95</accession>
<gene>
    <name evidence="1" type="ORF">GCL60_05730</name>
</gene>
<sequence>MNENFDRIKHIQNCQINIQLEEGKECILFIKNKLNKMGTHGDKIELSFQTFFHNSPKIMKYMIHIYIEKHLFITGNYDNPCKDGKSKWDGDYLSCYDSEFHDFFNFDENKNIVHNKDNNFKKATFISDSIKYTFYQRIDDPFKYFLYLQKVENSNIQTNKEIIFTNQDNKKTIAEVKLKSNWKFMKENIYDQNKIVIYSDHININSNHYNNINNYFYFKLNNENNNEDNYNNYDPNFYEIIKIPIYENKKIHLKLRAFIKCKPSLFDIKSYRSSYKCLYFDKKNLPNLNLIFEPHENEELVNLEVNKNYNAELKLDIINSSLKVGEINFEFTITKDENNILYIEKKYKVSETI</sequence>
<organism evidence="1 2">
    <name type="scientific">Silvanigrella paludirubra</name>
    <dbReference type="NCBI Taxonomy" id="2499159"/>
    <lineage>
        <taxon>Bacteria</taxon>
        <taxon>Pseudomonadati</taxon>
        <taxon>Bdellovibrionota</taxon>
        <taxon>Oligoflexia</taxon>
        <taxon>Silvanigrellales</taxon>
        <taxon>Silvanigrellaceae</taxon>
        <taxon>Silvanigrella</taxon>
    </lineage>
</organism>
<reference evidence="1 2" key="1">
    <citation type="submission" date="2019-10" db="EMBL/GenBank/DDBJ databases">
        <title>New species of Slilvanegrellaceae.</title>
        <authorList>
            <person name="Pitt A."/>
            <person name="Hahn M.W."/>
        </authorList>
    </citation>
    <scope>NUCLEOTIDE SEQUENCE [LARGE SCALE GENOMIC DNA]</scope>
    <source>
        <strain evidence="1 2">SP-Ram-0.45-NSY-1</strain>
    </source>
</reference>
<protein>
    <submittedName>
        <fullName evidence="1">Uncharacterized protein</fullName>
    </submittedName>
</protein>
<name>A0A6N6VU95_9BACT</name>
<evidence type="ECO:0000313" key="2">
    <source>
        <dbReference type="Proteomes" id="UP000437748"/>
    </source>
</evidence>
<dbReference type="Proteomes" id="UP000437748">
    <property type="component" value="Unassembled WGS sequence"/>
</dbReference>
<keyword evidence="2" id="KW-1185">Reference proteome</keyword>
<dbReference type="AlphaFoldDB" id="A0A6N6VU95"/>
<comment type="caution">
    <text evidence="1">The sequence shown here is derived from an EMBL/GenBank/DDBJ whole genome shotgun (WGS) entry which is preliminary data.</text>
</comment>
<evidence type="ECO:0000313" key="1">
    <source>
        <dbReference type="EMBL" id="KAB8039763.1"/>
    </source>
</evidence>
<proteinExistence type="predicted"/>
<dbReference type="RefSeq" id="WP_161998099.1">
    <property type="nucleotide sequence ID" value="NZ_WFLM01000002.1"/>
</dbReference>